<organism evidence="2 7">
    <name type="scientific">Phytophthora fragariae</name>
    <dbReference type="NCBI Taxonomy" id="53985"/>
    <lineage>
        <taxon>Eukaryota</taxon>
        <taxon>Sar</taxon>
        <taxon>Stramenopiles</taxon>
        <taxon>Oomycota</taxon>
        <taxon>Peronosporomycetes</taxon>
        <taxon>Peronosporales</taxon>
        <taxon>Peronosporaceae</taxon>
        <taxon>Phytophthora</taxon>
    </lineage>
</organism>
<dbReference type="EMBL" id="QXFX01002641">
    <property type="protein sequence ID" value="KAE9074990.1"/>
    <property type="molecule type" value="Genomic_DNA"/>
</dbReference>
<evidence type="ECO:0000313" key="11">
    <source>
        <dbReference type="Proteomes" id="UP000488956"/>
    </source>
</evidence>
<evidence type="ECO:0000313" key="9">
    <source>
        <dbReference type="Proteomes" id="UP000440732"/>
    </source>
</evidence>
<evidence type="ECO:0000313" key="8">
    <source>
        <dbReference type="Proteomes" id="UP000437068"/>
    </source>
</evidence>
<dbReference type="Proteomes" id="UP000437068">
    <property type="component" value="Unassembled WGS sequence"/>
</dbReference>
<dbReference type="EMBL" id="QXGF01002616">
    <property type="protein sequence ID" value="KAE8924007.1"/>
    <property type="molecule type" value="Genomic_DNA"/>
</dbReference>
<evidence type="ECO:0000313" key="10">
    <source>
        <dbReference type="Proteomes" id="UP000441208"/>
    </source>
</evidence>
<evidence type="ECO:0000313" key="5">
    <source>
        <dbReference type="EMBL" id="KAE9075552.1"/>
    </source>
</evidence>
<evidence type="ECO:0000256" key="1">
    <source>
        <dbReference type="SAM" id="SignalP"/>
    </source>
</evidence>
<reference evidence="7 8" key="1">
    <citation type="submission" date="2018-08" db="EMBL/GenBank/DDBJ databases">
        <title>Genomic investigation of the strawberry pathogen Phytophthora fragariae indicates pathogenicity is determined by transcriptional variation in three key races.</title>
        <authorList>
            <person name="Adams T.M."/>
            <person name="Armitage A.D."/>
            <person name="Sobczyk M.K."/>
            <person name="Bates H.J."/>
            <person name="Dunwell J.M."/>
            <person name="Nellist C.F."/>
            <person name="Harrison R.J."/>
        </authorList>
    </citation>
    <scope>NUCLEOTIDE SEQUENCE [LARGE SCALE GENOMIC DNA]</scope>
    <source>
        <strain evidence="6 8">A4</strain>
        <strain evidence="3 9">NOV-5</strain>
        <strain evidence="5 10">NOV-71</strain>
        <strain evidence="2 7">NOV-9</strain>
        <strain evidence="4 11">ONT-3</strain>
    </source>
</reference>
<dbReference type="Proteomes" id="UP000440732">
    <property type="component" value="Unassembled WGS sequence"/>
</dbReference>
<evidence type="ECO:0000313" key="7">
    <source>
        <dbReference type="Proteomes" id="UP000429523"/>
    </source>
</evidence>
<protein>
    <recommendedName>
        <fullName evidence="12">Secreted protein</fullName>
    </recommendedName>
</protein>
<sequence>MHCIGCCPLPLSPHLVLGALVQGRLAALSDPLRNIHLDVFRNARPLCSVRPIFAGRPFYRLLRLVC</sequence>
<accession>A0A6A3DVU3</accession>
<gene>
    <name evidence="6" type="ORF">PF001_g24177</name>
    <name evidence="3" type="ORF">PF006_g30780</name>
    <name evidence="5" type="ORF">PF007_g24961</name>
    <name evidence="2" type="ORF">PF009_g25755</name>
    <name evidence="4" type="ORF">PF010_g24473</name>
</gene>
<evidence type="ECO:0000313" key="3">
    <source>
        <dbReference type="EMBL" id="KAE9064100.1"/>
    </source>
</evidence>
<feature type="signal peptide" evidence="1">
    <location>
        <begin position="1"/>
        <end position="18"/>
    </location>
</feature>
<evidence type="ECO:0000313" key="6">
    <source>
        <dbReference type="EMBL" id="KAE9280556.1"/>
    </source>
</evidence>
<dbReference type="Proteomes" id="UP000441208">
    <property type="component" value="Unassembled WGS sequence"/>
</dbReference>
<keyword evidence="1" id="KW-0732">Signal</keyword>
<dbReference type="EMBL" id="QXFZ01002595">
    <property type="protein sequence ID" value="KAE9075552.1"/>
    <property type="molecule type" value="Genomic_DNA"/>
</dbReference>
<proteinExistence type="predicted"/>
<evidence type="ECO:0000313" key="4">
    <source>
        <dbReference type="EMBL" id="KAE9074990.1"/>
    </source>
</evidence>
<dbReference type="AlphaFoldDB" id="A0A6A3DVU3"/>
<name>A0A6A3DVU3_9STRA</name>
<dbReference type="Proteomes" id="UP000429523">
    <property type="component" value="Unassembled WGS sequence"/>
</dbReference>
<dbReference type="EMBL" id="QXGA01006173">
    <property type="protein sequence ID" value="KAE9064100.1"/>
    <property type="molecule type" value="Genomic_DNA"/>
</dbReference>
<comment type="caution">
    <text evidence="2">The sequence shown here is derived from an EMBL/GenBank/DDBJ whole genome shotgun (WGS) entry which is preliminary data.</text>
</comment>
<evidence type="ECO:0000313" key="2">
    <source>
        <dbReference type="EMBL" id="KAE8924007.1"/>
    </source>
</evidence>
<dbReference type="Proteomes" id="UP000488956">
    <property type="component" value="Unassembled WGS sequence"/>
</dbReference>
<feature type="chain" id="PRO_5036163545" description="Secreted protein" evidence="1">
    <location>
        <begin position="19"/>
        <end position="66"/>
    </location>
</feature>
<dbReference type="EMBL" id="QXGE01002602">
    <property type="protein sequence ID" value="KAE9280556.1"/>
    <property type="molecule type" value="Genomic_DNA"/>
</dbReference>
<evidence type="ECO:0008006" key="12">
    <source>
        <dbReference type="Google" id="ProtNLM"/>
    </source>
</evidence>